<evidence type="ECO:0000313" key="3">
    <source>
        <dbReference type="Proteomes" id="UP001066276"/>
    </source>
</evidence>
<feature type="region of interest" description="Disordered" evidence="1">
    <location>
        <begin position="55"/>
        <end position="171"/>
    </location>
</feature>
<name>A0AAV7VWD1_PLEWA</name>
<dbReference type="Proteomes" id="UP001066276">
    <property type="component" value="Chromosome 2_1"/>
</dbReference>
<feature type="compositionally biased region" description="Basic and acidic residues" evidence="1">
    <location>
        <begin position="161"/>
        <end position="171"/>
    </location>
</feature>
<evidence type="ECO:0000256" key="1">
    <source>
        <dbReference type="SAM" id="MobiDB-lite"/>
    </source>
</evidence>
<organism evidence="2 3">
    <name type="scientific">Pleurodeles waltl</name>
    <name type="common">Iberian ribbed newt</name>
    <dbReference type="NCBI Taxonomy" id="8319"/>
    <lineage>
        <taxon>Eukaryota</taxon>
        <taxon>Metazoa</taxon>
        <taxon>Chordata</taxon>
        <taxon>Craniata</taxon>
        <taxon>Vertebrata</taxon>
        <taxon>Euteleostomi</taxon>
        <taxon>Amphibia</taxon>
        <taxon>Batrachia</taxon>
        <taxon>Caudata</taxon>
        <taxon>Salamandroidea</taxon>
        <taxon>Salamandridae</taxon>
        <taxon>Pleurodelinae</taxon>
        <taxon>Pleurodeles</taxon>
    </lineage>
</organism>
<keyword evidence="3" id="KW-1185">Reference proteome</keyword>
<proteinExistence type="predicted"/>
<accession>A0AAV7VWD1</accession>
<comment type="caution">
    <text evidence="2">The sequence shown here is derived from an EMBL/GenBank/DDBJ whole genome shotgun (WGS) entry which is preliminary data.</text>
</comment>
<evidence type="ECO:0008006" key="4">
    <source>
        <dbReference type="Google" id="ProtNLM"/>
    </source>
</evidence>
<dbReference type="AlphaFoldDB" id="A0AAV7VWD1"/>
<protein>
    <recommendedName>
        <fullName evidence="4">Basic proline-rich protein-like</fullName>
    </recommendedName>
</protein>
<sequence length="171" mass="18055">MVPSVTRCAPTPRKGINLPSSVWPALGPMARVALPPRSPGPSDLWACRFSEALPGRAKAKQHGSLRPSSGPTRVGRGRVAPDPGKPPPAVRAPKCRRPPPPPPSAFSQQLGMTVPWGVPTGPGQHAPLHPPLRLRHSPAVSLPRRRPVPSGSRATGALWWGEKDGPRQACG</sequence>
<evidence type="ECO:0000313" key="2">
    <source>
        <dbReference type="EMBL" id="KAJ1204339.1"/>
    </source>
</evidence>
<gene>
    <name evidence="2" type="ORF">NDU88_008117</name>
</gene>
<dbReference type="EMBL" id="JANPWB010000003">
    <property type="protein sequence ID" value="KAJ1204339.1"/>
    <property type="molecule type" value="Genomic_DNA"/>
</dbReference>
<reference evidence="2" key="1">
    <citation type="journal article" date="2022" name="bioRxiv">
        <title>Sequencing and chromosome-scale assembly of the giantPleurodeles waltlgenome.</title>
        <authorList>
            <person name="Brown T."/>
            <person name="Elewa A."/>
            <person name="Iarovenko S."/>
            <person name="Subramanian E."/>
            <person name="Araus A.J."/>
            <person name="Petzold A."/>
            <person name="Susuki M."/>
            <person name="Suzuki K.-i.T."/>
            <person name="Hayashi T."/>
            <person name="Toyoda A."/>
            <person name="Oliveira C."/>
            <person name="Osipova E."/>
            <person name="Leigh N.D."/>
            <person name="Simon A."/>
            <person name="Yun M.H."/>
        </authorList>
    </citation>
    <scope>NUCLEOTIDE SEQUENCE</scope>
    <source>
        <strain evidence="2">20211129_DDA</strain>
        <tissue evidence="2">Liver</tissue>
    </source>
</reference>